<accession>A0A4U7MX78</accession>
<dbReference type="EC" id="3.4.19.11" evidence="10"/>
<protein>
    <submittedName>
        <fullName evidence="10">D-gamma-glutamyl-meso-diaminopimelic acid endopeptidase CwlS</fullName>
        <ecNumber evidence="10">3.4.19.11</ecNumber>
    </submittedName>
</protein>
<organism evidence="10 11">
    <name type="scientific">Bacillus velezensis</name>
    <dbReference type="NCBI Taxonomy" id="492670"/>
    <lineage>
        <taxon>Bacteria</taxon>
        <taxon>Bacillati</taxon>
        <taxon>Bacillota</taxon>
        <taxon>Bacilli</taxon>
        <taxon>Bacillales</taxon>
        <taxon>Bacillaceae</taxon>
        <taxon>Bacillus</taxon>
        <taxon>Bacillus amyloliquefaciens group</taxon>
    </lineage>
</organism>
<comment type="similarity">
    <text evidence="1">Belongs to the peptidase C40 family.</text>
</comment>
<reference evidence="11" key="1">
    <citation type="submission" date="2020-10" db="EMBL/GenBank/DDBJ databases">
        <title>Complete genome sequence of Bacillus velezensis NST6.</title>
        <authorList>
            <person name="Choi J."/>
        </authorList>
    </citation>
    <scope>NUCLEOTIDE SEQUENCE [LARGE SCALE GENOMIC DNA]</scope>
    <source>
        <strain evidence="11">NST6</strain>
    </source>
</reference>
<evidence type="ECO:0000256" key="1">
    <source>
        <dbReference type="ARBA" id="ARBA00007074"/>
    </source>
</evidence>
<feature type="chain" id="PRO_5041169723" evidence="9">
    <location>
        <begin position="21"/>
        <end position="413"/>
    </location>
</feature>
<evidence type="ECO:0000256" key="3">
    <source>
        <dbReference type="ARBA" id="ARBA00022729"/>
    </source>
</evidence>
<dbReference type="InterPro" id="IPR036779">
    <property type="entry name" value="LysM_dom_sf"/>
</dbReference>
<dbReference type="GO" id="GO:0008234">
    <property type="term" value="F:cysteine-type peptidase activity"/>
    <property type="evidence" value="ECO:0007669"/>
    <property type="project" value="UniProtKB-KW"/>
</dbReference>
<feature type="compositionally biased region" description="Basic and acidic residues" evidence="8">
    <location>
        <begin position="268"/>
        <end position="280"/>
    </location>
</feature>
<keyword evidence="4" id="KW-0677">Repeat</keyword>
<feature type="region of interest" description="Disordered" evidence="8">
    <location>
        <begin position="267"/>
        <end position="297"/>
    </location>
</feature>
<evidence type="ECO:0000256" key="2">
    <source>
        <dbReference type="ARBA" id="ARBA00022670"/>
    </source>
</evidence>
<dbReference type="SUPFAM" id="SSF54106">
    <property type="entry name" value="LysM domain"/>
    <property type="match status" value="4"/>
</dbReference>
<proteinExistence type="inferred from homology"/>
<keyword evidence="2" id="KW-0645">Protease</keyword>
<dbReference type="Gene3D" id="3.10.350.10">
    <property type="entry name" value="LysM domain"/>
    <property type="match status" value="4"/>
</dbReference>
<dbReference type="FunFam" id="3.90.1720.10:FF:000009">
    <property type="entry name" value="Peptidoglycan endopeptidase LytF"/>
    <property type="match status" value="1"/>
</dbReference>
<dbReference type="PROSITE" id="PS51782">
    <property type="entry name" value="LYSM"/>
    <property type="match status" value="4"/>
</dbReference>
<dbReference type="AlphaFoldDB" id="A0A4U7MX78"/>
<feature type="region of interest" description="Disordered" evidence="8">
    <location>
        <begin position="196"/>
        <end position="222"/>
    </location>
</feature>
<evidence type="ECO:0000256" key="5">
    <source>
        <dbReference type="ARBA" id="ARBA00022801"/>
    </source>
</evidence>
<feature type="compositionally biased region" description="Gly residues" evidence="8">
    <location>
        <begin position="134"/>
        <end position="143"/>
    </location>
</feature>
<evidence type="ECO:0000256" key="8">
    <source>
        <dbReference type="SAM" id="MobiDB-lite"/>
    </source>
</evidence>
<feature type="signal peptide" evidence="9">
    <location>
        <begin position="1"/>
        <end position="20"/>
    </location>
</feature>
<dbReference type="GO" id="GO:0008932">
    <property type="term" value="F:lytic endotransglycosylase activity"/>
    <property type="evidence" value="ECO:0007669"/>
    <property type="project" value="TreeGrafter"/>
</dbReference>
<dbReference type="GO" id="GO:0006508">
    <property type="term" value="P:proteolysis"/>
    <property type="evidence" value="ECO:0007669"/>
    <property type="project" value="UniProtKB-KW"/>
</dbReference>
<keyword evidence="3 9" id="KW-0732">Signal</keyword>
<keyword evidence="7" id="KW-0961">Cell wall biogenesis/degradation</keyword>
<dbReference type="InterPro" id="IPR000064">
    <property type="entry name" value="NLP_P60_dom"/>
</dbReference>
<evidence type="ECO:0000256" key="7">
    <source>
        <dbReference type="ARBA" id="ARBA00023316"/>
    </source>
</evidence>
<evidence type="ECO:0000313" key="11">
    <source>
        <dbReference type="Proteomes" id="UP000587477"/>
    </source>
</evidence>
<dbReference type="SMART" id="SM00257">
    <property type="entry name" value="LysM"/>
    <property type="match status" value="4"/>
</dbReference>
<gene>
    <name evidence="10" type="primary">cwlS</name>
    <name evidence="10" type="ORF">BACVE_003736</name>
</gene>
<feature type="compositionally biased region" description="Polar residues" evidence="8">
    <location>
        <begin position="199"/>
        <end position="219"/>
    </location>
</feature>
<dbReference type="CDD" id="cd00118">
    <property type="entry name" value="LysM"/>
    <property type="match status" value="4"/>
</dbReference>
<keyword evidence="6" id="KW-0788">Thiol protease</keyword>
<dbReference type="Pfam" id="PF01476">
    <property type="entry name" value="LysM"/>
    <property type="match status" value="4"/>
</dbReference>
<dbReference type="PANTHER" id="PTHR33734:SF22">
    <property type="entry name" value="MEMBRANE-BOUND LYTIC MUREIN TRANSGLYCOSYLASE D"/>
    <property type="match status" value="1"/>
</dbReference>
<feature type="region of interest" description="Disordered" evidence="8">
    <location>
        <begin position="130"/>
        <end position="156"/>
    </location>
</feature>
<dbReference type="Pfam" id="PF00877">
    <property type="entry name" value="NLPC_P60"/>
    <property type="match status" value="1"/>
</dbReference>
<sequence length="413" mass="44653">MKKKIAAGLAVSAVMTSTFAVHPAEAKTIQVKSGDSLWKLSRQYHTSISALQAENKLKSTILHPGQRLHIPDGSGTHKTGQKGKRSTGAYTVTYGDSLWVIAKKYKMSVSELRSLNRLSSDVIYPGQKLKIKGSAGGTDGGGRQTKPDKGASGTYTVKPGDSLWKIANQTGVTIAELKKLNQLTSDMLYPNQVLKIKGSSHNGNSGTTPPSHSNPSEKPSTYKVKAGDSLWKIANRFGITAQLIREKNKLTTDVLQIGQVLVINGTGKTEDPVRQPDNKPAKPNKPNTPEPPVTGSKIDRMIGEAKKHVGVPYRWGGNTPAGFDCSGYIYYLLNKVTSVSRLSTAGYWNTMKHISQPSAGDFVFFTTYKAGPSHMGMYLGGGDFIHASSSGVEVSNLSNPYWKKAYLGARSYF</sequence>
<dbReference type="Gene3D" id="3.90.1720.10">
    <property type="entry name" value="endopeptidase domain like (from Nostoc punctiforme)"/>
    <property type="match status" value="1"/>
</dbReference>
<feature type="region of interest" description="Disordered" evidence="8">
    <location>
        <begin position="65"/>
        <end position="86"/>
    </location>
</feature>
<dbReference type="EMBL" id="CP063687">
    <property type="protein sequence ID" value="QOY28695.1"/>
    <property type="molecule type" value="Genomic_DNA"/>
</dbReference>
<dbReference type="PANTHER" id="PTHR33734">
    <property type="entry name" value="LYSM DOMAIN-CONTAINING GPI-ANCHORED PROTEIN 2"/>
    <property type="match status" value="1"/>
</dbReference>
<evidence type="ECO:0000256" key="6">
    <source>
        <dbReference type="ARBA" id="ARBA00022807"/>
    </source>
</evidence>
<name>A0A4U7MX78_BACVE</name>
<evidence type="ECO:0000256" key="4">
    <source>
        <dbReference type="ARBA" id="ARBA00022737"/>
    </source>
</evidence>
<dbReference type="Proteomes" id="UP000587477">
    <property type="component" value="Chromosome"/>
</dbReference>
<dbReference type="RefSeq" id="WP_017417970.1">
    <property type="nucleotide sequence ID" value="NZ_AP024501.1"/>
</dbReference>
<dbReference type="InterPro" id="IPR038765">
    <property type="entry name" value="Papain-like_cys_pep_sf"/>
</dbReference>
<dbReference type="SUPFAM" id="SSF54001">
    <property type="entry name" value="Cysteine proteinases"/>
    <property type="match status" value="1"/>
</dbReference>
<keyword evidence="5 10" id="KW-0378">Hydrolase</keyword>
<evidence type="ECO:0000256" key="9">
    <source>
        <dbReference type="SAM" id="SignalP"/>
    </source>
</evidence>
<dbReference type="GO" id="GO:0071555">
    <property type="term" value="P:cell wall organization"/>
    <property type="evidence" value="ECO:0007669"/>
    <property type="project" value="UniProtKB-KW"/>
</dbReference>
<dbReference type="KEGG" id="bmp:NG74_01995"/>
<evidence type="ECO:0000313" key="10">
    <source>
        <dbReference type="EMBL" id="QOY28695.1"/>
    </source>
</evidence>
<dbReference type="InterPro" id="IPR018392">
    <property type="entry name" value="LysM"/>
</dbReference>
<dbReference type="PROSITE" id="PS51935">
    <property type="entry name" value="NLPC_P60"/>
    <property type="match status" value="1"/>
</dbReference>